<comment type="cofactor">
    <cofactor evidence="1">
        <name>Zn(2+)</name>
        <dbReference type="ChEBI" id="CHEBI:29105"/>
    </cofactor>
</comment>
<dbReference type="GO" id="GO:0051603">
    <property type="term" value="P:proteolysis involved in protein catabolic process"/>
    <property type="evidence" value="ECO:0007669"/>
    <property type="project" value="TreeGrafter"/>
</dbReference>
<dbReference type="PANTHER" id="PTHR22726:SF1">
    <property type="entry name" value="METALLOENDOPEPTIDASE OMA1, MITOCHONDRIAL"/>
    <property type="match status" value="1"/>
</dbReference>
<organism evidence="9">
    <name type="scientific">gut metagenome</name>
    <dbReference type="NCBI Taxonomy" id="749906"/>
    <lineage>
        <taxon>unclassified sequences</taxon>
        <taxon>metagenomes</taxon>
        <taxon>organismal metagenomes</taxon>
    </lineage>
</organism>
<accession>J9GXF1</accession>
<dbReference type="AlphaFoldDB" id="J9GXF1"/>
<feature type="region of interest" description="Disordered" evidence="7">
    <location>
        <begin position="277"/>
        <end position="317"/>
    </location>
</feature>
<dbReference type="EMBL" id="AMCI01001480">
    <property type="protein sequence ID" value="EJX05405.1"/>
    <property type="molecule type" value="Genomic_DNA"/>
</dbReference>
<dbReference type="GO" id="GO:0046872">
    <property type="term" value="F:metal ion binding"/>
    <property type="evidence" value="ECO:0007669"/>
    <property type="project" value="UniProtKB-KW"/>
</dbReference>
<dbReference type="Pfam" id="PF01435">
    <property type="entry name" value="Peptidase_M48"/>
    <property type="match status" value="1"/>
</dbReference>
<dbReference type="CDD" id="cd07331">
    <property type="entry name" value="M48C_Oma1_like"/>
    <property type="match status" value="1"/>
</dbReference>
<reference evidence="9" key="1">
    <citation type="journal article" date="2012" name="PLoS ONE">
        <title>Gene sets for utilization of primary and secondary nutrition supplies in the distal gut of endangered iberian lynx.</title>
        <authorList>
            <person name="Alcaide M."/>
            <person name="Messina E."/>
            <person name="Richter M."/>
            <person name="Bargiela R."/>
            <person name="Peplies J."/>
            <person name="Huws S.A."/>
            <person name="Newbold C.J."/>
            <person name="Golyshin P.N."/>
            <person name="Simon M.A."/>
            <person name="Lopez G."/>
            <person name="Yakimov M.M."/>
            <person name="Ferrer M."/>
        </authorList>
    </citation>
    <scope>NUCLEOTIDE SEQUENCE</scope>
</reference>
<gene>
    <name evidence="9" type="ORF">EVA_06487</name>
</gene>
<keyword evidence="4" id="KW-0378">Hydrolase</keyword>
<keyword evidence="5" id="KW-0862">Zinc</keyword>
<evidence type="ECO:0000256" key="7">
    <source>
        <dbReference type="SAM" id="MobiDB-lite"/>
    </source>
</evidence>
<evidence type="ECO:0000256" key="1">
    <source>
        <dbReference type="ARBA" id="ARBA00001947"/>
    </source>
</evidence>
<dbReference type="InterPro" id="IPR001915">
    <property type="entry name" value="Peptidase_M48"/>
</dbReference>
<dbReference type="InterPro" id="IPR051156">
    <property type="entry name" value="Mito/Outer_Membr_Metalloprot"/>
</dbReference>
<dbReference type="PROSITE" id="PS51257">
    <property type="entry name" value="PROKAR_LIPOPROTEIN"/>
    <property type="match status" value="1"/>
</dbReference>
<evidence type="ECO:0000313" key="9">
    <source>
        <dbReference type="EMBL" id="EJX05405.1"/>
    </source>
</evidence>
<evidence type="ECO:0000256" key="5">
    <source>
        <dbReference type="ARBA" id="ARBA00022833"/>
    </source>
</evidence>
<feature type="domain" description="Peptidase M48" evidence="8">
    <location>
        <begin position="87"/>
        <end position="267"/>
    </location>
</feature>
<dbReference type="GO" id="GO:0016020">
    <property type="term" value="C:membrane"/>
    <property type="evidence" value="ECO:0007669"/>
    <property type="project" value="TreeGrafter"/>
</dbReference>
<name>J9GXF1_9ZZZZ</name>
<feature type="compositionally biased region" description="Polar residues" evidence="7">
    <location>
        <begin position="279"/>
        <end position="302"/>
    </location>
</feature>
<evidence type="ECO:0000256" key="6">
    <source>
        <dbReference type="ARBA" id="ARBA00023049"/>
    </source>
</evidence>
<dbReference type="PANTHER" id="PTHR22726">
    <property type="entry name" value="METALLOENDOPEPTIDASE OMA1"/>
    <property type="match status" value="1"/>
</dbReference>
<evidence type="ECO:0000259" key="8">
    <source>
        <dbReference type="Pfam" id="PF01435"/>
    </source>
</evidence>
<evidence type="ECO:0000256" key="2">
    <source>
        <dbReference type="ARBA" id="ARBA00022670"/>
    </source>
</evidence>
<dbReference type="Gene3D" id="3.30.2010.10">
    <property type="entry name" value="Metalloproteases ('zincins'), catalytic domain"/>
    <property type="match status" value="1"/>
</dbReference>
<keyword evidence="3" id="KW-0479">Metal-binding</keyword>
<keyword evidence="6" id="KW-0482">Metalloprotease</keyword>
<evidence type="ECO:0000256" key="4">
    <source>
        <dbReference type="ARBA" id="ARBA00022801"/>
    </source>
</evidence>
<keyword evidence="2" id="KW-0645">Protease</keyword>
<dbReference type="GO" id="GO:0004222">
    <property type="term" value="F:metalloendopeptidase activity"/>
    <property type="evidence" value="ECO:0007669"/>
    <property type="project" value="InterPro"/>
</dbReference>
<evidence type="ECO:0000256" key="3">
    <source>
        <dbReference type="ARBA" id="ARBA00022723"/>
    </source>
</evidence>
<protein>
    <submittedName>
        <fullName evidence="9">Peptidase, M48 family</fullName>
    </submittedName>
</protein>
<proteinExistence type="predicted"/>
<sequence>MRESLSLFLYNRTVMRKKSIVILASALILAGCSRVALTGRKQLLLVSDSEIMSLSNSSFQDYMKTAKPSRNAAQTAMVVRVGKRIANAVETYLRANGLEQEIQHFAWEFHLVQDSEPNAFCMPGGKIVVNEGILPYTQTEEGLAIVLGHEVGHAVAKHSAERISQQMVASYGGQLLSGLLSNKSAETQMLAQQVYGLGAQYGVMLPYSRKNESEADHLGLIFAAMAGYNPEAAVSFWQRMSASGAQKVPEFMSTHPSDATRISQLQKLMPEAMKYYKPASSQGRTTNSTSVKNAKQHQSVAPSGSKVPYRFEPVNKR</sequence>
<comment type="caution">
    <text evidence="9">The sequence shown here is derived from an EMBL/GenBank/DDBJ whole genome shotgun (WGS) entry which is preliminary data.</text>
</comment>